<dbReference type="Proteomes" id="UP000639403">
    <property type="component" value="Unassembled WGS sequence"/>
</dbReference>
<dbReference type="EMBL" id="JADOXO010000694">
    <property type="protein sequence ID" value="KAF9801206.1"/>
    <property type="molecule type" value="Genomic_DNA"/>
</dbReference>
<reference evidence="2" key="1">
    <citation type="submission" date="2020-11" db="EMBL/GenBank/DDBJ databases">
        <authorList>
            <person name="Koelle M."/>
            <person name="Horta M.A.C."/>
            <person name="Nowrousian M."/>
            <person name="Ohm R.A."/>
            <person name="Benz P."/>
            <person name="Pilgard A."/>
        </authorList>
    </citation>
    <scope>NUCLEOTIDE SEQUENCE</scope>
    <source>
        <strain evidence="2">FPRL280</strain>
    </source>
</reference>
<evidence type="ECO:0000256" key="1">
    <source>
        <dbReference type="SAM" id="MobiDB-lite"/>
    </source>
</evidence>
<evidence type="ECO:0000313" key="3">
    <source>
        <dbReference type="Proteomes" id="UP000639403"/>
    </source>
</evidence>
<feature type="region of interest" description="Disordered" evidence="1">
    <location>
        <begin position="96"/>
        <end position="117"/>
    </location>
</feature>
<evidence type="ECO:0000313" key="2">
    <source>
        <dbReference type="EMBL" id="KAF9801206.1"/>
    </source>
</evidence>
<gene>
    <name evidence="2" type="ORF">IEO21_10179</name>
</gene>
<comment type="caution">
    <text evidence="2">The sequence shown here is derived from an EMBL/GenBank/DDBJ whole genome shotgun (WGS) entry which is preliminary data.</text>
</comment>
<feature type="compositionally biased region" description="Polar residues" evidence="1">
    <location>
        <begin position="15"/>
        <end position="31"/>
    </location>
</feature>
<accession>A0A8H7TX08</accession>
<sequence length="117" mass="13236">MTAPAACIDRRGPTFSRTARGTRPTGTSSEASARPLTYPPSWGLKRVLLRWQCSLRAAAPSRSQGLLGLRNRQQGSRSWRRLPQLMTTQWKRPAWSARCRSRTMKTTRREQCPQPAA</sequence>
<feature type="region of interest" description="Disordered" evidence="1">
    <location>
        <begin position="1"/>
        <end position="36"/>
    </location>
</feature>
<organism evidence="2 3">
    <name type="scientific">Rhodonia placenta</name>
    <dbReference type="NCBI Taxonomy" id="104341"/>
    <lineage>
        <taxon>Eukaryota</taxon>
        <taxon>Fungi</taxon>
        <taxon>Dikarya</taxon>
        <taxon>Basidiomycota</taxon>
        <taxon>Agaricomycotina</taxon>
        <taxon>Agaricomycetes</taxon>
        <taxon>Polyporales</taxon>
        <taxon>Adustoporiaceae</taxon>
        <taxon>Rhodonia</taxon>
    </lineage>
</organism>
<dbReference type="AlphaFoldDB" id="A0A8H7TX08"/>
<name>A0A8H7TX08_9APHY</name>
<proteinExistence type="predicted"/>
<protein>
    <submittedName>
        <fullName evidence="2">Uncharacterized protein</fullName>
    </submittedName>
</protein>
<reference evidence="2" key="2">
    <citation type="journal article" name="Front. Microbiol.">
        <title>Degradative Capacity of Two Strains of Rhodonia placenta: From Phenotype to Genotype.</title>
        <authorList>
            <person name="Kolle M."/>
            <person name="Horta M.A.C."/>
            <person name="Nowrousian M."/>
            <person name="Ohm R.A."/>
            <person name="Benz J.P."/>
            <person name="Pilgard A."/>
        </authorList>
    </citation>
    <scope>NUCLEOTIDE SEQUENCE</scope>
    <source>
        <strain evidence="2">FPRL280</strain>
    </source>
</reference>